<gene>
    <name evidence="14" type="ORF">VIBNISOn1_1750003</name>
</gene>
<proteinExistence type="inferred from homology"/>
<dbReference type="InterPro" id="IPR010827">
    <property type="entry name" value="BamA/TamA_POTRA"/>
</dbReference>
<sequence>MRKRLYIALSDMKKIQVSHLIGCGLLTIGMPALAFDLEIEGLKGELDTNVSAYLSAIDPSEYSTSLRFQSRLEDNIIKALKALGHYQPDISFVAAEDGQSLTVNVDPGPLVTIRISDLVISGEAATDPDFIKLREGSKLGVGDPLNHANYEAYKSSLRNLALRKGYFDGEFGQTKLEVAPEHKQAFVTIEFDSGQRYYFGDVQIFGSQIRESRVKSLVPFEAGEPYLASKIGELNQSLSNTEWFSSVHVEPELSYIGKQRELPMNINLAPQSENQIETGLGYSTDIGFRGKLSWKKPWLNDRGHSLHSSLSLSLPEQAITASYKIPLEDVLREYYEIQYGMKRTDKDETKSLEHNLAVKRHWKLDSGWQRTASIRFLYDDSEERGESRISKFVLPGFTFSRARVRGGAMPMWGDKHLLTVEAGNESLLSDTGILRLQGRTAIVRSIGENHRGLARFDAGGVFAGDFDKVPRSLRFFAGGDNSIRGYGYEDIPATQPEDKFSGGKYLAVSSLEYQYRVYGNWWLATFVDYGDAWTDKPDWKTGVGVGVRWASPVGPIRLDFAKGLNQESGDQFKIHFTLGPEL</sequence>
<dbReference type="PANTHER" id="PTHR12815:SF47">
    <property type="entry name" value="TRANSLOCATION AND ASSEMBLY MODULE SUBUNIT TAMA"/>
    <property type="match status" value="1"/>
</dbReference>
<evidence type="ECO:0000256" key="8">
    <source>
        <dbReference type="ARBA" id="ARBA00023237"/>
    </source>
</evidence>
<feature type="domain" description="Bacterial surface antigen (D15)" evidence="11">
    <location>
        <begin position="274"/>
        <end position="579"/>
    </location>
</feature>
<evidence type="ECO:0000256" key="6">
    <source>
        <dbReference type="ARBA" id="ARBA00022729"/>
    </source>
</evidence>
<comment type="subunit">
    <text evidence="10">Interacts with TamB to form the translocation and assembly module (TAM).</text>
</comment>
<dbReference type="Gene3D" id="3.10.20.310">
    <property type="entry name" value="membrane protein fhac"/>
    <property type="match status" value="3"/>
</dbReference>
<evidence type="ECO:0000259" key="13">
    <source>
        <dbReference type="Pfam" id="PF17243"/>
    </source>
</evidence>
<reference evidence="14 15" key="1">
    <citation type="journal article" date="2013" name="ISME J.">
        <title>Comparative genomics of pathogenic lineages of Vibrio nigripulchritudo identifies virulence-associated traits.</title>
        <authorList>
            <person name="Goudenege D."/>
            <person name="Labreuche Y."/>
            <person name="Krin E."/>
            <person name="Ansquer D."/>
            <person name="Mangenot S."/>
            <person name="Calteau A."/>
            <person name="Medigue C."/>
            <person name="Mazel D."/>
            <person name="Polz M.F."/>
            <person name="Le Roux F."/>
        </authorList>
    </citation>
    <scope>NUCLEOTIDE SEQUENCE [LARGE SCALE GENOMIC DNA]</scope>
    <source>
        <strain evidence="14 15">SOn1</strain>
    </source>
</reference>
<evidence type="ECO:0000256" key="3">
    <source>
        <dbReference type="ARBA" id="ARBA00015419"/>
    </source>
</evidence>
<feature type="domain" description="POTRA" evidence="12">
    <location>
        <begin position="114"/>
        <end position="194"/>
    </location>
</feature>
<organism evidence="14 15">
    <name type="scientific">Vibrio nigripulchritudo SOn1</name>
    <dbReference type="NCBI Taxonomy" id="1238450"/>
    <lineage>
        <taxon>Bacteria</taxon>
        <taxon>Pseudomonadati</taxon>
        <taxon>Pseudomonadota</taxon>
        <taxon>Gammaproteobacteria</taxon>
        <taxon>Vibrionales</taxon>
        <taxon>Vibrionaceae</taxon>
        <taxon>Vibrio</taxon>
    </lineage>
</organism>
<dbReference type="Gene3D" id="2.40.160.50">
    <property type="entry name" value="membrane protein fhac: a member of the omp85/tpsb transporter family"/>
    <property type="match status" value="1"/>
</dbReference>
<dbReference type="Proteomes" id="UP000018211">
    <property type="component" value="Unassembled WGS sequence"/>
</dbReference>
<keyword evidence="5" id="KW-0812">Transmembrane</keyword>
<dbReference type="Pfam" id="PF07244">
    <property type="entry name" value="POTRA"/>
    <property type="match status" value="2"/>
</dbReference>
<comment type="subcellular location">
    <subcellularLocation>
        <location evidence="1">Cell outer membrane</location>
    </subcellularLocation>
</comment>
<evidence type="ECO:0000256" key="10">
    <source>
        <dbReference type="ARBA" id="ARBA00093548"/>
    </source>
</evidence>
<dbReference type="Pfam" id="PF17243">
    <property type="entry name" value="POTRA_TamA_1"/>
    <property type="match status" value="1"/>
</dbReference>
<keyword evidence="6" id="KW-0732">Signal</keyword>
<comment type="caution">
    <text evidence="14">The sequence shown here is derived from an EMBL/GenBank/DDBJ whole genome shotgun (WGS) entry which is preliminary data.</text>
</comment>
<evidence type="ECO:0000256" key="4">
    <source>
        <dbReference type="ARBA" id="ARBA00022452"/>
    </source>
</evidence>
<dbReference type="EMBL" id="CAOF01000085">
    <property type="protein sequence ID" value="CCO46331.1"/>
    <property type="molecule type" value="Genomic_DNA"/>
</dbReference>
<keyword evidence="4" id="KW-1134">Transmembrane beta strand</keyword>
<dbReference type="GO" id="GO:0097347">
    <property type="term" value="C:TAM protein secretion complex"/>
    <property type="evidence" value="ECO:0007669"/>
    <property type="project" value="TreeGrafter"/>
</dbReference>
<keyword evidence="8" id="KW-0998">Cell outer membrane</keyword>
<evidence type="ECO:0000259" key="11">
    <source>
        <dbReference type="Pfam" id="PF01103"/>
    </source>
</evidence>
<feature type="domain" description="TamA POTRA" evidence="13">
    <location>
        <begin position="36"/>
        <end position="107"/>
    </location>
</feature>
<evidence type="ECO:0000256" key="1">
    <source>
        <dbReference type="ARBA" id="ARBA00004442"/>
    </source>
</evidence>
<feature type="domain" description="POTRA" evidence="12">
    <location>
        <begin position="197"/>
        <end position="257"/>
    </location>
</feature>
<dbReference type="PANTHER" id="PTHR12815">
    <property type="entry name" value="SORTING AND ASSEMBLY MACHINERY SAMM50 PROTEIN FAMILY MEMBER"/>
    <property type="match status" value="1"/>
</dbReference>
<evidence type="ECO:0000256" key="5">
    <source>
        <dbReference type="ARBA" id="ARBA00022692"/>
    </source>
</evidence>
<comment type="similarity">
    <text evidence="2">Belongs to the TamA family.</text>
</comment>
<keyword evidence="7" id="KW-0472">Membrane</keyword>
<dbReference type="InterPro" id="IPR039910">
    <property type="entry name" value="D15-like"/>
</dbReference>
<dbReference type="GO" id="GO:0009306">
    <property type="term" value="P:protein secretion"/>
    <property type="evidence" value="ECO:0007669"/>
    <property type="project" value="TreeGrafter"/>
</dbReference>
<dbReference type="AlphaFoldDB" id="A0AAV2VPH6"/>
<evidence type="ECO:0000256" key="9">
    <source>
        <dbReference type="ARBA" id="ARBA00033063"/>
    </source>
</evidence>
<evidence type="ECO:0000313" key="14">
    <source>
        <dbReference type="EMBL" id="CCO46331.1"/>
    </source>
</evidence>
<protein>
    <recommendedName>
        <fullName evidence="3">Translocation and assembly module subunit TamA</fullName>
    </recommendedName>
    <alternativeName>
        <fullName evidence="9">Autotransporter assembly factor TamA</fullName>
    </alternativeName>
</protein>
<evidence type="ECO:0000259" key="12">
    <source>
        <dbReference type="Pfam" id="PF07244"/>
    </source>
</evidence>
<evidence type="ECO:0000256" key="2">
    <source>
        <dbReference type="ARBA" id="ARBA00010248"/>
    </source>
</evidence>
<dbReference type="InterPro" id="IPR035243">
    <property type="entry name" value="TamA_POTRA_Dom_1"/>
</dbReference>
<dbReference type="GO" id="GO:0009279">
    <property type="term" value="C:cell outer membrane"/>
    <property type="evidence" value="ECO:0007669"/>
    <property type="project" value="UniProtKB-SubCell"/>
</dbReference>
<dbReference type="Pfam" id="PF01103">
    <property type="entry name" value="Omp85"/>
    <property type="match status" value="1"/>
</dbReference>
<name>A0AAV2VPH6_9VIBR</name>
<dbReference type="InterPro" id="IPR000184">
    <property type="entry name" value="Bac_surfAg_D15"/>
</dbReference>
<evidence type="ECO:0000313" key="15">
    <source>
        <dbReference type="Proteomes" id="UP000018211"/>
    </source>
</evidence>
<accession>A0AAV2VPH6</accession>
<evidence type="ECO:0000256" key="7">
    <source>
        <dbReference type="ARBA" id="ARBA00023136"/>
    </source>
</evidence>